<keyword evidence="2 3" id="KW-0378">Hydrolase</keyword>
<comment type="cofactor">
    <cofactor evidence="1">
        <name>Mg(2+)</name>
        <dbReference type="ChEBI" id="CHEBI:18420"/>
    </cofactor>
</comment>
<evidence type="ECO:0000256" key="2">
    <source>
        <dbReference type="ARBA" id="ARBA00022801"/>
    </source>
</evidence>
<dbReference type="SUPFAM" id="SSF55811">
    <property type="entry name" value="Nudix"/>
    <property type="match status" value="1"/>
</dbReference>
<organism evidence="5 6">
    <name type="scientific">Lutispora thermophila DSM 19022</name>
    <dbReference type="NCBI Taxonomy" id="1122184"/>
    <lineage>
        <taxon>Bacteria</taxon>
        <taxon>Bacillati</taxon>
        <taxon>Bacillota</taxon>
        <taxon>Clostridia</taxon>
        <taxon>Lutisporales</taxon>
        <taxon>Lutisporaceae</taxon>
        <taxon>Lutispora</taxon>
    </lineage>
</organism>
<reference evidence="5 6" key="1">
    <citation type="submission" date="2016-11" db="EMBL/GenBank/DDBJ databases">
        <authorList>
            <person name="Jaros S."/>
            <person name="Januszkiewicz K."/>
            <person name="Wedrychowicz H."/>
        </authorList>
    </citation>
    <scope>NUCLEOTIDE SEQUENCE [LARGE SCALE GENOMIC DNA]</scope>
    <source>
        <strain evidence="5 6">DSM 19022</strain>
    </source>
</reference>
<dbReference type="InterPro" id="IPR015797">
    <property type="entry name" value="NUDIX_hydrolase-like_dom_sf"/>
</dbReference>
<proteinExistence type="inferred from homology"/>
<dbReference type="Proteomes" id="UP000184442">
    <property type="component" value="Unassembled WGS sequence"/>
</dbReference>
<dbReference type="RefSeq" id="WP_073028225.1">
    <property type="nucleotide sequence ID" value="NZ_FQZS01000063.1"/>
</dbReference>
<sequence length="171" mass="19808">MKLLKEIIRKQGINFDGNTIYREAVRGVVINGKTLLMIYSSKDGDYKFPGGGINIGETHETALVREIREECGATVLSINEELGKVIEFDIPIEENYDVFKMVSFYYICEVDPDFGEQSLDQYEIDLGFTPIWVDIDKAISTNRMLIDSNNFPRWTPRETFVLEYIKEKFRL</sequence>
<evidence type="ECO:0000256" key="1">
    <source>
        <dbReference type="ARBA" id="ARBA00001946"/>
    </source>
</evidence>
<dbReference type="GO" id="GO:0016787">
    <property type="term" value="F:hydrolase activity"/>
    <property type="evidence" value="ECO:0007669"/>
    <property type="project" value="UniProtKB-KW"/>
</dbReference>
<feature type="domain" description="Nudix hydrolase" evidence="4">
    <location>
        <begin position="20"/>
        <end position="161"/>
    </location>
</feature>
<dbReference type="PANTHER" id="PTHR43046:SF15">
    <property type="entry name" value="MUTT_NUDIX FAMILY PROTEIN"/>
    <property type="match status" value="1"/>
</dbReference>
<dbReference type="AlphaFoldDB" id="A0A1M6JBQ6"/>
<evidence type="ECO:0000259" key="4">
    <source>
        <dbReference type="PROSITE" id="PS51462"/>
    </source>
</evidence>
<evidence type="ECO:0000313" key="5">
    <source>
        <dbReference type="EMBL" id="SHJ44121.1"/>
    </source>
</evidence>
<dbReference type="Pfam" id="PF00293">
    <property type="entry name" value="NUDIX"/>
    <property type="match status" value="1"/>
</dbReference>
<comment type="similarity">
    <text evidence="3">Belongs to the Nudix hydrolase family.</text>
</comment>
<dbReference type="OrthoDB" id="511483at2"/>
<dbReference type="PROSITE" id="PS51462">
    <property type="entry name" value="NUDIX"/>
    <property type="match status" value="1"/>
</dbReference>
<dbReference type="CDD" id="cd02883">
    <property type="entry name" value="NUDIX_Hydrolase"/>
    <property type="match status" value="1"/>
</dbReference>
<dbReference type="PANTHER" id="PTHR43046">
    <property type="entry name" value="GDP-MANNOSE MANNOSYL HYDROLASE"/>
    <property type="match status" value="1"/>
</dbReference>
<dbReference type="InterPro" id="IPR000086">
    <property type="entry name" value="NUDIX_hydrolase_dom"/>
</dbReference>
<dbReference type="EMBL" id="FQZS01000063">
    <property type="protein sequence ID" value="SHJ44121.1"/>
    <property type="molecule type" value="Genomic_DNA"/>
</dbReference>
<dbReference type="InterPro" id="IPR020476">
    <property type="entry name" value="Nudix_hydrolase"/>
</dbReference>
<name>A0A1M6JBQ6_9FIRM</name>
<protein>
    <submittedName>
        <fullName evidence="5">NUDIX domain-containing protein</fullName>
    </submittedName>
</protein>
<gene>
    <name evidence="5" type="ORF">SAMN02745176_03562</name>
</gene>
<dbReference type="PROSITE" id="PS00893">
    <property type="entry name" value="NUDIX_BOX"/>
    <property type="match status" value="1"/>
</dbReference>
<keyword evidence="6" id="KW-1185">Reference proteome</keyword>
<dbReference type="STRING" id="1122184.SAMN02745176_03562"/>
<dbReference type="InterPro" id="IPR020084">
    <property type="entry name" value="NUDIX_hydrolase_CS"/>
</dbReference>
<evidence type="ECO:0000313" key="6">
    <source>
        <dbReference type="Proteomes" id="UP000184442"/>
    </source>
</evidence>
<accession>A0A1M6JBQ6</accession>
<dbReference type="Gene3D" id="3.90.79.10">
    <property type="entry name" value="Nucleoside Triphosphate Pyrophosphohydrolase"/>
    <property type="match status" value="1"/>
</dbReference>
<evidence type="ECO:0000256" key="3">
    <source>
        <dbReference type="RuleBase" id="RU003476"/>
    </source>
</evidence>
<dbReference type="PRINTS" id="PR00502">
    <property type="entry name" value="NUDIXFAMILY"/>
</dbReference>